<evidence type="ECO:0000313" key="4">
    <source>
        <dbReference type="EnsemblMetazoa" id="G32984.1:cds"/>
    </source>
</evidence>
<feature type="region of interest" description="Disordered" evidence="3">
    <location>
        <begin position="1"/>
        <end position="66"/>
    </location>
</feature>
<evidence type="ECO:0000256" key="1">
    <source>
        <dbReference type="ARBA" id="ARBA00004123"/>
    </source>
</evidence>
<name>A0A8W8MIB4_MAGGI</name>
<dbReference type="GO" id="GO:0006355">
    <property type="term" value="P:regulation of DNA-templated transcription"/>
    <property type="evidence" value="ECO:0007669"/>
    <property type="project" value="InterPro"/>
</dbReference>
<organism evidence="4 5">
    <name type="scientific">Magallana gigas</name>
    <name type="common">Pacific oyster</name>
    <name type="synonym">Crassostrea gigas</name>
    <dbReference type="NCBI Taxonomy" id="29159"/>
    <lineage>
        <taxon>Eukaryota</taxon>
        <taxon>Metazoa</taxon>
        <taxon>Spiralia</taxon>
        <taxon>Lophotrochozoa</taxon>
        <taxon>Mollusca</taxon>
        <taxon>Bivalvia</taxon>
        <taxon>Autobranchia</taxon>
        <taxon>Pteriomorphia</taxon>
        <taxon>Ostreida</taxon>
        <taxon>Ostreoidea</taxon>
        <taxon>Ostreidae</taxon>
        <taxon>Magallana</taxon>
    </lineage>
</organism>
<keyword evidence="5" id="KW-1185">Reference proteome</keyword>
<protein>
    <submittedName>
        <fullName evidence="4">Uncharacterized protein</fullName>
    </submittedName>
</protein>
<dbReference type="EnsemblMetazoa" id="G32984.1">
    <property type="protein sequence ID" value="G32984.1:cds"/>
    <property type="gene ID" value="G32984"/>
</dbReference>
<evidence type="ECO:0000256" key="2">
    <source>
        <dbReference type="ARBA" id="ARBA00023242"/>
    </source>
</evidence>
<keyword evidence="2" id="KW-0539">Nucleus</keyword>
<dbReference type="Proteomes" id="UP000005408">
    <property type="component" value="Unassembled WGS sequence"/>
</dbReference>
<sequence>MESEYNESTDDESTEEETIQRRGRGRPRKVSGRGRGRPRTVRAESQRPRATRPGSRASKRKQPADDALAALEERRRDIERRVDALSPTEMRETLVRVVEENPEYLFAILGSSNKEPQQPEDYLISEFLCSMRLSWL</sequence>
<reference evidence="4" key="1">
    <citation type="submission" date="2022-08" db="UniProtKB">
        <authorList>
            <consortium name="EnsemblMetazoa"/>
        </authorList>
    </citation>
    <scope>IDENTIFICATION</scope>
    <source>
        <strain evidence="4">05x7-T-G4-1.051#20</strain>
    </source>
</reference>
<feature type="compositionally biased region" description="Acidic residues" evidence="3">
    <location>
        <begin position="1"/>
        <end position="17"/>
    </location>
</feature>
<evidence type="ECO:0000313" key="5">
    <source>
        <dbReference type="Proteomes" id="UP000005408"/>
    </source>
</evidence>
<dbReference type="PROSITE" id="PS00354">
    <property type="entry name" value="HMGI_Y"/>
    <property type="match status" value="1"/>
</dbReference>
<dbReference type="AlphaFoldDB" id="A0A8W8MIB4"/>
<dbReference type="InterPro" id="IPR000637">
    <property type="entry name" value="HMGI/Y_DNA-bd_CS"/>
</dbReference>
<evidence type="ECO:0000256" key="3">
    <source>
        <dbReference type="SAM" id="MobiDB-lite"/>
    </source>
</evidence>
<feature type="compositionally biased region" description="Basic residues" evidence="3">
    <location>
        <begin position="21"/>
        <end position="40"/>
    </location>
</feature>
<dbReference type="GO" id="GO:0005634">
    <property type="term" value="C:nucleus"/>
    <property type="evidence" value="ECO:0007669"/>
    <property type="project" value="UniProtKB-SubCell"/>
</dbReference>
<comment type="subcellular location">
    <subcellularLocation>
        <location evidence="1">Nucleus</location>
    </subcellularLocation>
</comment>
<proteinExistence type="predicted"/>
<accession>A0A8W8MIB4</accession>